<dbReference type="EMBL" id="CAJOBA010043022">
    <property type="protein sequence ID" value="CAF4143373.1"/>
    <property type="molecule type" value="Genomic_DNA"/>
</dbReference>
<evidence type="ECO:0000313" key="1">
    <source>
        <dbReference type="EMBL" id="CAF1332094.1"/>
    </source>
</evidence>
<dbReference type="Proteomes" id="UP000677228">
    <property type="component" value="Unassembled WGS sequence"/>
</dbReference>
<evidence type="ECO:0000313" key="3">
    <source>
        <dbReference type="Proteomes" id="UP000682733"/>
    </source>
</evidence>
<proteinExistence type="predicted"/>
<dbReference type="Proteomes" id="UP000682733">
    <property type="component" value="Unassembled WGS sequence"/>
</dbReference>
<evidence type="ECO:0000313" key="2">
    <source>
        <dbReference type="EMBL" id="CAF4143373.1"/>
    </source>
</evidence>
<dbReference type="AlphaFoldDB" id="A0A8S2R131"/>
<reference evidence="2" key="1">
    <citation type="submission" date="2021-02" db="EMBL/GenBank/DDBJ databases">
        <authorList>
            <person name="Nowell W R."/>
        </authorList>
    </citation>
    <scope>NUCLEOTIDE SEQUENCE</scope>
</reference>
<name>A0A8S2R131_9BILA</name>
<protein>
    <submittedName>
        <fullName evidence="2">Uncharacterized protein</fullName>
    </submittedName>
</protein>
<dbReference type="EMBL" id="CAJNOK010021406">
    <property type="protein sequence ID" value="CAF1332094.1"/>
    <property type="molecule type" value="Genomic_DNA"/>
</dbReference>
<gene>
    <name evidence="1" type="ORF">OVA965_LOCUS29936</name>
    <name evidence="2" type="ORF">TMI583_LOCUS30724</name>
</gene>
<feature type="non-terminal residue" evidence="2">
    <location>
        <position position="1"/>
    </location>
</feature>
<comment type="caution">
    <text evidence="2">The sequence shown here is derived from an EMBL/GenBank/DDBJ whole genome shotgun (WGS) entry which is preliminary data.</text>
</comment>
<organism evidence="2 3">
    <name type="scientific">Didymodactylos carnosus</name>
    <dbReference type="NCBI Taxonomy" id="1234261"/>
    <lineage>
        <taxon>Eukaryota</taxon>
        <taxon>Metazoa</taxon>
        <taxon>Spiralia</taxon>
        <taxon>Gnathifera</taxon>
        <taxon>Rotifera</taxon>
        <taxon>Eurotatoria</taxon>
        <taxon>Bdelloidea</taxon>
        <taxon>Philodinida</taxon>
        <taxon>Philodinidae</taxon>
        <taxon>Didymodactylos</taxon>
    </lineage>
</organism>
<sequence length="120" mass="13338">GKKNFNACEGPARVQNFFLGNTQTFSPRSNSNYVAGANAEFHITKDTLFKITYQGAADNFDNNAISIELQILVNDHIISRTELKPNTGGDGLVHYKLTQFDDEDQEEDLGDLHLATFSPE</sequence>
<accession>A0A8S2R131</accession>